<reference evidence="5 6" key="1">
    <citation type="journal article" date="2011" name="J. Bacteriol.">
        <title>Genome sequence of the algicidal bacterium Kordia algicida OT-1.</title>
        <authorList>
            <person name="Lee H.S."/>
            <person name="Kang S.G."/>
            <person name="Kwon K.K."/>
            <person name="Lee J.H."/>
            <person name="Kim S.J."/>
        </authorList>
    </citation>
    <scope>NUCLEOTIDE SEQUENCE [LARGE SCALE GENOMIC DNA]</scope>
    <source>
        <strain evidence="5 6">OT-1</strain>
    </source>
</reference>
<dbReference type="InterPro" id="IPR008927">
    <property type="entry name" value="6-PGluconate_DH-like_C_sf"/>
</dbReference>
<dbReference type="PANTHER" id="PTHR43491:SF1">
    <property type="entry name" value="UDP-N-ACETYL-D-MANNOSAMINE DEHYDROGENASE"/>
    <property type="match status" value="1"/>
</dbReference>
<protein>
    <submittedName>
        <fullName evidence="5">UDP-ManNAc dehydrogenase</fullName>
    </submittedName>
</protein>
<dbReference type="GO" id="GO:0051287">
    <property type="term" value="F:NAD binding"/>
    <property type="evidence" value="ECO:0007669"/>
    <property type="project" value="InterPro"/>
</dbReference>
<evidence type="ECO:0000256" key="1">
    <source>
        <dbReference type="ARBA" id="ARBA00023002"/>
    </source>
</evidence>
<evidence type="ECO:0000256" key="2">
    <source>
        <dbReference type="ARBA" id="ARBA00023027"/>
    </source>
</evidence>
<dbReference type="InterPro" id="IPR028359">
    <property type="entry name" value="UDP_ManNAc/GlcNAc_DH"/>
</dbReference>
<evidence type="ECO:0000259" key="4">
    <source>
        <dbReference type="SMART" id="SM00984"/>
    </source>
</evidence>
<dbReference type="Pfam" id="PF00984">
    <property type="entry name" value="UDPG_MGDP_dh"/>
    <property type="match status" value="1"/>
</dbReference>
<dbReference type="Pfam" id="PF03721">
    <property type="entry name" value="UDPG_MGDP_dh_N"/>
    <property type="match status" value="1"/>
</dbReference>
<dbReference type="PIRSF" id="PIRSF000124">
    <property type="entry name" value="UDPglc_GDPman_dh"/>
    <property type="match status" value="1"/>
</dbReference>
<dbReference type="AlphaFoldDB" id="A9DRZ5"/>
<dbReference type="InterPro" id="IPR014026">
    <property type="entry name" value="UDP-Glc/GDP-Man_DH_dimer"/>
</dbReference>
<feature type="domain" description="UDP-glucose/GDP-mannose dehydrogenase C-terminal" evidence="4">
    <location>
        <begin position="315"/>
        <end position="400"/>
    </location>
</feature>
<evidence type="ECO:0000313" key="6">
    <source>
        <dbReference type="Proteomes" id="UP000002945"/>
    </source>
</evidence>
<dbReference type="InterPro" id="IPR036291">
    <property type="entry name" value="NAD(P)-bd_dom_sf"/>
</dbReference>
<dbReference type="SUPFAM" id="SSF51735">
    <property type="entry name" value="NAD(P)-binding Rossmann-fold domains"/>
    <property type="match status" value="1"/>
</dbReference>
<dbReference type="Gene3D" id="3.40.50.720">
    <property type="entry name" value="NAD(P)-binding Rossmann-like Domain"/>
    <property type="match status" value="2"/>
</dbReference>
<keyword evidence="1" id="KW-0560">Oxidoreductase</keyword>
<dbReference type="GO" id="GO:0016616">
    <property type="term" value="F:oxidoreductase activity, acting on the CH-OH group of donors, NAD or NADP as acceptor"/>
    <property type="evidence" value="ECO:0007669"/>
    <property type="project" value="InterPro"/>
</dbReference>
<dbReference type="InterPro" id="IPR017476">
    <property type="entry name" value="UDP-Glc/GDP-Man"/>
</dbReference>
<dbReference type="Proteomes" id="UP000002945">
    <property type="component" value="Unassembled WGS sequence"/>
</dbReference>
<evidence type="ECO:0000256" key="3">
    <source>
        <dbReference type="PIRNR" id="PIRNR000124"/>
    </source>
</evidence>
<name>A9DRZ5_9FLAO</name>
<organism evidence="5 6">
    <name type="scientific">Kordia algicida OT-1</name>
    <dbReference type="NCBI Taxonomy" id="391587"/>
    <lineage>
        <taxon>Bacteria</taxon>
        <taxon>Pseudomonadati</taxon>
        <taxon>Bacteroidota</taxon>
        <taxon>Flavobacteriia</taxon>
        <taxon>Flavobacteriales</taxon>
        <taxon>Flavobacteriaceae</taxon>
        <taxon>Kordia</taxon>
    </lineage>
</organism>
<keyword evidence="2" id="KW-0520">NAD</keyword>
<keyword evidence="6" id="KW-1185">Reference proteome</keyword>
<evidence type="ECO:0000313" key="5">
    <source>
        <dbReference type="EMBL" id="EDP96864.1"/>
    </source>
</evidence>
<dbReference type="InterPro" id="IPR001732">
    <property type="entry name" value="UDP-Glc/GDP-Man_DH_N"/>
</dbReference>
<dbReference type="SMART" id="SM00984">
    <property type="entry name" value="UDPG_MGDP_dh_C"/>
    <property type="match status" value="1"/>
</dbReference>
<dbReference type="GO" id="GO:0000271">
    <property type="term" value="P:polysaccharide biosynthetic process"/>
    <property type="evidence" value="ECO:0007669"/>
    <property type="project" value="InterPro"/>
</dbReference>
<comment type="similarity">
    <text evidence="3">Belongs to the UDP-glucose/GDP-mannose dehydrogenase family.</text>
</comment>
<dbReference type="SUPFAM" id="SSF48179">
    <property type="entry name" value="6-phosphogluconate dehydrogenase C-terminal domain-like"/>
    <property type="match status" value="1"/>
</dbReference>
<accession>A9DRZ5</accession>
<dbReference type="EMBL" id="ABIB01000003">
    <property type="protein sequence ID" value="EDP96864.1"/>
    <property type="molecule type" value="Genomic_DNA"/>
</dbReference>
<dbReference type="eggNOG" id="COG0677">
    <property type="taxonomic scope" value="Bacteria"/>
</dbReference>
<dbReference type="SUPFAM" id="SSF52413">
    <property type="entry name" value="UDP-glucose/GDP-mannose dehydrogenase C-terminal domain"/>
    <property type="match status" value="1"/>
</dbReference>
<comment type="caution">
    <text evidence="5">The sequence shown here is derived from an EMBL/GenBank/DDBJ whole genome shotgun (WGS) entry which is preliminary data.</text>
</comment>
<dbReference type="HOGENOM" id="CLU_023810_3_2_10"/>
<dbReference type="Pfam" id="PF03720">
    <property type="entry name" value="UDPG_MGDP_dh_C"/>
    <property type="match status" value="1"/>
</dbReference>
<dbReference type="PIRSF" id="PIRSF500136">
    <property type="entry name" value="UDP_ManNAc_DH"/>
    <property type="match status" value="1"/>
</dbReference>
<sequence>MGNNKPSVVMVGLGYIGLPTAALIASKEIKVTGVDIHQHVVDTINKGEIHIVEPDLDGLVHKVVKDGFLTASTSPVEADVYLIAVPTPFKGDYEPDISYVESATRALLPTLKEGALVIVESTSPVGTTEKMQAVIEAERPELAGKIYMAYCPERVLPGNVIYELEHNDRAIGGINAASTEKAVAFYRHFVKGELHKTNSKTAEMCKLVENSSRDVQIAFANELSIICDKAGINVWELINLANKHPRVNILQPGTGVGGHCIAVDPWFIVSEFPEEAKIIRSAREINNYKTEWAIEKVKSTALQFKIDNGRDAKIACMGLAFKPNIDDLRESPALLVTNTLINDGFDVLAVEPNVKSHDKYEIHDMQEAVAQADIIVYLVAHNEFKDLTVNKTVIDFCNVS</sequence>
<dbReference type="NCBIfam" id="NF008286">
    <property type="entry name" value="PRK11064.1"/>
    <property type="match status" value="1"/>
</dbReference>
<dbReference type="GO" id="GO:0016628">
    <property type="term" value="F:oxidoreductase activity, acting on the CH-CH group of donors, NAD or NADP as acceptor"/>
    <property type="evidence" value="ECO:0007669"/>
    <property type="project" value="InterPro"/>
</dbReference>
<dbReference type="PANTHER" id="PTHR43491">
    <property type="entry name" value="UDP-N-ACETYL-D-MANNOSAMINE DEHYDROGENASE"/>
    <property type="match status" value="1"/>
</dbReference>
<dbReference type="RefSeq" id="WP_007095918.1">
    <property type="nucleotide sequence ID" value="NZ_CP142125.1"/>
</dbReference>
<dbReference type="STRING" id="391587.KAOT1_16913"/>
<gene>
    <name evidence="5" type="ORF">KAOT1_16913</name>
</gene>
<dbReference type="NCBIfam" id="TIGR03026">
    <property type="entry name" value="NDP-sugDHase"/>
    <property type="match status" value="1"/>
</dbReference>
<proteinExistence type="inferred from homology"/>
<dbReference type="InterPro" id="IPR014027">
    <property type="entry name" value="UDP-Glc/GDP-Man_DH_C"/>
</dbReference>
<dbReference type="InterPro" id="IPR036220">
    <property type="entry name" value="UDP-Glc/GDP-Man_DH_C_sf"/>
</dbReference>